<evidence type="ECO:0000313" key="14">
    <source>
        <dbReference type="Proteomes" id="UP000030671"/>
    </source>
</evidence>
<dbReference type="FunCoup" id="W4KMV3">
    <property type="interactions" value="245"/>
</dbReference>
<evidence type="ECO:0000256" key="6">
    <source>
        <dbReference type="ARBA" id="ARBA00022927"/>
    </source>
</evidence>
<dbReference type="GeneID" id="20669697"/>
<evidence type="ECO:0000256" key="2">
    <source>
        <dbReference type="ARBA" id="ARBA00022448"/>
    </source>
</evidence>
<evidence type="ECO:0000313" key="13">
    <source>
        <dbReference type="EMBL" id="ETW86366.1"/>
    </source>
</evidence>
<dbReference type="Pfam" id="PF23341">
    <property type="entry name" value="PEP5_VPS11_N"/>
    <property type="match status" value="1"/>
</dbReference>
<evidence type="ECO:0000256" key="8">
    <source>
        <dbReference type="ARBA" id="ARBA00029433"/>
    </source>
</evidence>
<dbReference type="GO" id="GO:0007032">
    <property type="term" value="P:endosome organization"/>
    <property type="evidence" value="ECO:0007669"/>
    <property type="project" value="TreeGrafter"/>
</dbReference>
<dbReference type="InterPro" id="IPR036322">
    <property type="entry name" value="WD40_repeat_dom_sf"/>
</dbReference>
<feature type="compositionally biased region" description="Low complexity" evidence="11">
    <location>
        <begin position="633"/>
        <end position="649"/>
    </location>
</feature>
<dbReference type="InterPro" id="IPR024763">
    <property type="entry name" value="VPS11_C"/>
</dbReference>
<comment type="similarity">
    <text evidence="1">Belongs to the VPS11 family.</text>
</comment>
<dbReference type="HOGENOM" id="CLU_001287_0_0_1"/>
<reference evidence="13 14" key="1">
    <citation type="journal article" date="2012" name="New Phytol.">
        <title>Insight into trade-off between wood decay and parasitism from the genome of a fungal forest pathogen.</title>
        <authorList>
            <person name="Olson A."/>
            <person name="Aerts A."/>
            <person name="Asiegbu F."/>
            <person name="Belbahri L."/>
            <person name="Bouzid O."/>
            <person name="Broberg A."/>
            <person name="Canback B."/>
            <person name="Coutinho P.M."/>
            <person name="Cullen D."/>
            <person name="Dalman K."/>
            <person name="Deflorio G."/>
            <person name="van Diepen L.T."/>
            <person name="Dunand C."/>
            <person name="Duplessis S."/>
            <person name="Durling M."/>
            <person name="Gonthier P."/>
            <person name="Grimwood J."/>
            <person name="Fossdal C.G."/>
            <person name="Hansson D."/>
            <person name="Henrissat B."/>
            <person name="Hietala A."/>
            <person name="Himmelstrand K."/>
            <person name="Hoffmeister D."/>
            <person name="Hogberg N."/>
            <person name="James T.Y."/>
            <person name="Karlsson M."/>
            <person name="Kohler A."/>
            <person name="Kues U."/>
            <person name="Lee Y.H."/>
            <person name="Lin Y.C."/>
            <person name="Lind M."/>
            <person name="Lindquist E."/>
            <person name="Lombard V."/>
            <person name="Lucas S."/>
            <person name="Lunden K."/>
            <person name="Morin E."/>
            <person name="Murat C."/>
            <person name="Park J."/>
            <person name="Raffaello T."/>
            <person name="Rouze P."/>
            <person name="Salamov A."/>
            <person name="Schmutz J."/>
            <person name="Solheim H."/>
            <person name="Stahlberg J."/>
            <person name="Velez H."/>
            <person name="de Vries R.P."/>
            <person name="Wiebenga A."/>
            <person name="Woodward S."/>
            <person name="Yakovlev I."/>
            <person name="Garbelotto M."/>
            <person name="Martin F."/>
            <person name="Grigoriev I.V."/>
            <person name="Stenlid J."/>
        </authorList>
    </citation>
    <scope>NUCLEOTIDE SEQUENCE [LARGE SCALE GENOMIC DNA]</scope>
    <source>
        <strain evidence="13 14">TC 32-1</strain>
    </source>
</reference>
<evidence type="ECO:0000256" key="9">
    <source>
        <dbReference type="PROSITE-ProRule" id="PRU00175"/>
    </source>
</evidence>
<dbReference type="PANTHER" id="PTHR23323:SF24">
    <property type="entry name" value="VACUOLAR PROTEIN SORTING-ASSOCIATED PROTEIN 11 HOMOLOG"/>
    <property type="match status" value="1"/>
</dbReference>
<dbReference type="GO" id="GO:0006886">
    <property type="term" value="P:intracellular protein transport"/>
    <property type="evidence" value="ECO:0007669"/>
    <property type="project" value="UniProtKB-UniRule"/>
</dbReference>
<evidence type="ECO:0000256" key="7">
    <source>
        <dbReference type="ARBA" id="ARBA00023136"/>
    </source>
</evidence>
<evidence type="ECO:0000256" key="4">
    <source>
        <dbReference type="ARBA" id="ARBA00022771"/>
    </source>
</evidence>
<proteinExistence type="inferred from homology"/>
<dbReference type="OrthoDB" id="26184at2759"/>
<dbReference type="PROSITE" id="PS50236">
    <property type="entry name" value="CHCR"/>
    <property type="match status" value="1"/>
</dbReference>
<dbReference type="eggNOG" id="KOG2114">
    <property type="taxonomic scope" value="Eukaryota"/>
</dbReference>
<keyword evidence="4 9" id="KW-0863">Zinc-finger</keyword>
<dbReference type="InterPro" id="IPR001841">
    <property type="entry name" value="Znf_RING"/>
</dbReference>
<feature type="region of interest" description="Disordered" evidence="11">
    <location>
        <begin position="633"/>
        <end position="687"/>
    </location>
</feature>
<accession>W4KMV3</accession>
<dbReference type="RefSeq" id="XP_009543109.1">
    <property type="nucleotide sequence ID" value="XM_009544814.1"/>
</dbReference>
<dbReference type="PIRSF" id="PIRSF007860">
    <property type="entry name" value="VPS11"/>
    <property type="match status" value="1"/>
</dbReference>
<keyword evidence="3" id="KW-0479">Metal-binding</keyword>
<keyword evidence="5" id="KW-0862">Zinc</keyword>
<feature type="domain" description="RING-type" evidence="12">
    <location>
        <begin position="969"/>
        <end position="1004"/>
    </location>
</feature>
<organism evidence="13 14">
    <name type="scientific">Heterobasidion irregulare (strain TC 32-1)</name>
    <dbReference type="NCBI Taxonomy" id="747525"/>
    <lineage>
        <taxon>Eukaryota</taxon>
        <taxon>Fungi</taxon>
        <taxon>Dikarya</taxon>
        <taxon>Basidiomycota</taxon>
        <taxon>Agaricomycotina</taxon>
        <taxon>Agaricomycetes</taxon>
        <taxon>Russulales</taxon>
        <taxon>Bondarzewiaceae</taxon>
        <taxon>Heterobasidion</taxon>
        <taxon>Heterobasidion annosum species complex</taxon>
    </lineage>
</organism>
<keyword evidence="6" id="KW-0653">Protein transport</keyword>
<evidence type="ECO:0000256" key="11">
    <source>
        <dbReference type="SAM" id="MobiDB-lite"/>
    </source>
</evidence>
<dbReference type="KEGG" id="hir:HETIRDRAFT_309654"/>
<dbReference type="Pfam" id="PF12451">
    <property type="entry name" value="VPS11_C"/>
    <property type="match status" value="1"/>
</dbReference>
<feature type="compositionally biased region" description="Basic and acidic residues" evidence="11">
    <location>
        <begin position="652"/>
        <end position="668"/>
    </location>
</feature>
<dbReference type="GO" id="GO:0005768">
    <property type="term" value="C:endosome"/>
    <property type="evidence" value="ECO:0007669"/>
    <property type="project" value="TreeGrafter"/>
</dbReference>
<dbReference type="GO" id="GO:0030897">
    <property type="term" value="C:HOPS complex"/>
    <property type="evidence" value="ECO:0007669"/>
    <property type="project" value="TreeGrafter"/>
</dbReference>
<dbReference type="STRING" id="747525.W4KMV3"/>
<keyword evidence="14" id="KW-1185">Reference proteome</keyword>
<comment type="subcellular location">
    <subcellularLocation>
        <location evidence="8">Endomembrane system</location>
        <topology evidence="8">Peripheral membrane protein</topology>
        <orientation evidence="8">Cytoplasmic side</orientation>
    </subcellularLocation>
</comment>
<evidence type="ECO:0000256" key="10">
    <source>
        <dbReference type="PROSITE-ProRule" id="PRU01006"/>
    </source>
</evidence>
<dbReference type="SUPFAM" id="SSF57850">
    <property type="entry name" value="RING/U-box"/>
    <property type="match status" value="1"/>
</dbReference>
<dbReference type="GO" id="GO:0048284">
    <property type="term" value="P:organelle fusion"/>
    <property type="evidence" value="ECO:0007669"/>
    <property type="project" value="TreeGrafter"/>
</dbReference>
<dbReference type="SUPFAM" id="SSF50978">
    <property type="entry name" value="WD40 repeat-like"/>
    <property type="match status" value="1"/>
</dbReference>
<dbReference type="AlphaFoldDB" id="W4KMV3"/>
<dbReference type="InParanoid" id="W4KMV3"/>
<dbReference type="InterPro" id="IPR057307">
    <property type="entry name" value="PEP5_VPS11_N"/>
</dbReference>
<dbReference type="GO" id="GO:0007033">
    <property type="term" value="P:vacuole organization"/>
    <property type="evidence" value="ECO:0007669"/>
    <property type="project" value="TreeGrafter"/>
</dbReference>
<dbReference type="PROSITE" id="PS50089">
    <property type="entry name" value="ZF_RING_2"/>
    <property type="match status" value="1"/>
</dbReference>
<dbReference type="GO" id="GO:0006904">
    <property type="term" value="P:vesicle docking involved in exocytosis"/>
    <property type="evidence" value="ECO:0007669"/>
    <property type="project" value="TreeGrafter"/>
</dbReference>
<dbReference type="InterPro" id="IPR057308">
    <property type="entry name" value="CHCR_PEP5_VPS11"/>
</dbReference>
<dbReference type="Proteomes" id="UP000030671">
    <property type="component" value="Unassembled WGS sequence"/>
</dbReference>
<dbReference type="EMBL" id="KI925455">
    <property type="protein sequence ID" value="ETW86366.1"/>
    <property type="molecule type" value="Genomic_DNA"/>
</dbReference>
<dbReference type="CDD" id="cd16688">
    <property type="entry name" value="RING-H2_Vps11"/>
    <property type="match status" value="1"/>
</dbReference>
<keyword evidence="2" id="KW-0813">Transport</keyword>
<gene>
    <name evidence="13" type="ORF">HETIRDRAFT_309654</name>
</gene>
<name>W4KMV3_HETIT</name>
<dbReference type="GO" id="GO:0008270">
    <property type="term" value="F:zinc ion binding"/>
    <property type="evidence" value="ECO:0007669"/>
    <property type="project" value="UniProtKB-KW"/>
</dbReference>
<protein>
    <recommendedName>
        <fullName evidence="12">RING-type domain-containing protein</fullName>
    </recommendedName>
</protein>
<dbReference type="GO" id="GO:0030674">
    <property type="term" value="F:protein-macromolecule adaptor activity"/>
    <property type="evidence" value="ECO:0007669"/>
    <property type="project" value="TreeGrafter"/>
</dbReference>
<dbReference type="PANTHER" id="PTHR23323">
    <property type="entry name" value="VACUOLAR PROTEIN SORTING-ASSOCIATED PROTEIN"/>
    <property type="match status" value="1"/>
</dbReference>
<evidence type="ECO:0000256" key="1">
    <source>
        <dbReference type="ARBA" id="ARBA00007070"/>
    </source>
</evidence>
<dbReference type="Pfam" id="PF23356">
    <property type="entry name" value="TPR_PEP5_VPS11"/>
    <property type="match status" value="2"/>
</dbReference>
<feature type="non-terminal residue" evidence="13">
    <location>
        <position position="1"/>
    </location>
</feature>
<evidence type="ECO:0000256" key="3">
    <source>
        <dbReference type="ARBA" id="ARBA00022723"/>
    </source>
</evidence>
<dbReference type="Pfam" id="PF17122">
    <property type="entry name" value="zf-C3H2C3"/>
    <property type="match status" value="1"/>
</dbReference>
<sequence length="1059" mass="117293">KQFSFFDVVPVRDAHDLAGSPHILRVRLHRLHLAAHEISTISSSSYGIIVADIHGSVHVLDREFESVTSWIAHVAGRVTHIVERRGVLVTLGEEDTVRYPLLKIWHLEKTDKNGFPILLRSLKIQHSNRPHPVSSVALSAALSYLAIGLGDGTVLFYRHLDQSLFSGSSSLTALPKPRVIHESPTEPITALGFKEATTESPHLHLFITTTNRVLVYQASGRGSGAAATEVDEVGAALGCAVMDWHARDLVVARDEAVYVCGTEGRGASFAYEGECYLIPGITGHKSSVHTHLNYLVIVSPPFQPSMSSASATVRNLVARGGTTAGEEITRLAVFDLENKFLAYSGTFAEGVREVISQWDQLFVLSNDGQLVCLEEKPTSQKLEMLYRKSQYTLALSLAQTQRLDESSVADIHRQYGDHLYGKADYDSAMQQYIKTIGNVQPSYFLDAQRIHNLVTYLQELHSLGVANSDHTTLLLNTYTKLKDVARLDSFIKTESRRASAEASELDKDELPFDLDTAIRVCRQAGYFEHASYLAKRWGRHEDYLRIQIEDAGNFKDALAYLRRLGHEAAEHSLARYGRAMLDSLPDDTTQLLVDICSSSSPLTFEPEDQPASPVKQSSAGGSYLSYLALNRTSTAPSDTPLPSSTSTTTVRPGERDPPNRRDSVHDSSRTSTPPPSAPLTTKLHVAPAPVKRPSPRLYFANFAGHREHFVTFLETVALQRWGQSLDVRDGGVLAESGADVPVGDAVEKSDQAAVWNTLLELYLTLSGVGDDEGGGKSQDTLRDKALRLLKDERIPYDPTHALILCSSRRFTPGLVLLWERLGMYEDVLRFWMDKDRQGADASAAAEVMRCLERYGADHPHLYPLVLRFLTSSSELLSRHKGDIKKVLEAIDEEDVMPPLAMVQVLSRNGVTSIGLVKEWLLGRIKEAREEISTDQQLINSYRLESQAKLKQVEELSDPDHPRVFHVTQCSSCGGQLDLPSVHFMCHHSYHQRCLADHETECPNCARAHGVIREIRRNNERLADQHDVFLADVKENGFSAVAAGFGRGVLNAARLDEVAT</sequence>
<evidence type="ECO:0000259" key="12">
    <source>
        <dbReference type="PROSITE" id="PS50089"/>
    </source>
</evidence>
<dbReference type="InterPro" id="IPR016528">
    <property type="entry name" value="VPS11"/>
</dbReference>
<dbReference type="InterPro" id="IPR000547">
    <property type="entry name" value="Clathrin_H-chain/VPS_repeat"/>
</dbReference>
<keyword evidence="7" id="KW-0472">Membrane</keyword>
<evidence type="ECO:0000256" key="5">
    <source>
        <dbReference type="ARBA" id="ARBA00022833"/>
    </source>
</evidence>
<feature type="repeat" description="CHCR" evidence="10">
    <location>
        <begin position="416"/>
        <end position="589"/>
    </location>
</feature>